<dbReference type="PANTHER" id="PTHR22835:SF237">
    <property type="entry name" value="OS06G0156700 PROTEIN"/>
    <property type="match status" value="1"/>
</dbReference>
<dbReference type="Gene3D" id="3.40.50.1110">
    <property type="entry name" value="SGNH hydrolase"/>
    <property type="match status" value="1"/>
</dbReference>
<reference evidence="6" key="2">
    <citation type="submission" date="2018-04" db="EMBL/GenBank/DDBJ databases">
        <title>OnivRS2 (Oryza nivara Reference Sequence Version 2).</title>
        <authorList>
            <person name="Zhang J."/>
            <person name="Kudrna D."/>
            <person name="Lee S."/>
            <person name="Talag J."/>
            <person name="Rajasekar S."/>
            <person name="Welchert J."/>
            <person name="Hsing Y.-I."/>
            <person name="Wing R.A."/>
        </authorList>
    </citation>
    <scope>NUCLEOTIDE SEQUENCE [LARGE SCALE GENOMIC DNA]</scope>
    <source>
        <strain evidence="6">SL10</strain>
    </source>
</reference>
<dbReference type="eggNOG" id="ENOG502RKDV">
    <property type="taxonomic scope" value="Eukaryota"/>
</dbReference>
<dbReference type="OMA" id="GNICANK"/>
<dbReference type="EnsemblPlants" id="ONIVA06G02120.1">
    <property type="protein sequence ID" value="ONIVA06G02120.1"/>
    <property type="gene ID" value="ONIVA06G02120"/>
</dbReference>
<keyword evidence="7" id="KW-1185">Reference proteome</keyword>
<accession>A0A0E0HKC1</accession>
<organism evidence="6">
    <name type="scientific">Oryza nivara</name>
    <name type="common">Indian wild rice</name>
    <name type="synonym">Oryza sativa f. spontanea</name>
    <dbReference type="NCBI Taxonomy" id="4536"/>
    <lineage>
        <taxon>Eukaryota</taxon>
        <taxon>Viridiplantae</taxon>
        <taxon>Streptophyta</taxon>
        <taxon>Embryophyta</taxon>
        <taxon>Tracheophyta</taxon>
        <taxon>Spermatophyta</taxon>
        <taxon>Magnoliopsida</taxon>
        <taxon>Liliopsida</taxon>
        <taxon>Poales</taxon>
        <taxon>Poaceae</taxon>
        <taxon>BOP clade</taxon>
        <taxon>Oryzoideae</taxon>
        <taxon>Oryzeae</taxon>
        <taxon>Oryzinae</taxon>
        <taxon>Oryza</taxon>
    </lineage>
</organism>
<keyword evidence="4" id="KW-0325">Glycoprotein</keyword>
<dbReference type="STRING" id="4536.A0A0E0HKC1"/>
<dbReference type="Gramene" id="ONIVA06G02120.1">
    <property type="protein sequence ID" value="ONIVA06G02120.1"/>
    <property type="gene ID" value="ONIVA06G02120"/>
</dbReference>
<dbReference type="PANTHER" id="PTHR22835">
    <property type="entry name" value="ZINC FINGER FYVE DOMAIN CONTAINING PROTEIN"/>
    <property type="match status" value="1"/>
</dbReference>
<name>A0A0E0HKC1_ORYNI</name>
<dbReference type="InterPro" id="IPR036514">
    <property type="entry name" value="SGNH_hydro_sf"/>
</dbReference>
<dbReference type="CDD" id="cd01837">
    <property type="entry name" value="SGNH_plant_lipase_like"/>
    <property type="match status" value="1"/>
</dbReference>
<dbReference type="AlphaFoldDB" id="A0A0E0HKC1"/>
<evidence type="ECO:0000256" key="5">
    <source>
        <dbReference type="SAM" id="SignalP"/>
    </source>
</evidence>
<evidence type="ECO:0000313" key="7">
    <source>
        <dbReference type="Proteomes" id="UP000006591"/>
    </source>
</evidence>
<evidence type="ECO:0000313" key="6">
    <source>
        <dbReference type="EnsemblPlants" id="ONIVA06G02120.1"/>
    </source>
</evidence>
<evidence type="ECO:0000256" key="1">
    <source>
        <dbReference type="ARBA" id="ARBA00008668"/>
    </source>
</evidence>
<evidence type="ECO:0000256" key="4">
    <source>
        <dbReference type="ARBA" id="ARBA00023180"/>
    </source>
</evidence>
<evidence type="ECO:0000256" key="3">
    <source>
        <dbReference type="ARBA" id="ARBA00022801"/>
    </source>
</evidence>
<keyword evidence="3" id="KW-0378">Hydrolase</keyword>
<dbReference type="Pfam" id="PF00657">
    <property type="entry name" value="Lipase_GDSL"/>
    <property type="match status" value="1"/>
</dbReference>
<proteinExistence type="inferred from homology"/>
<dbReference type="InterPro" id="IPR035669">
    <property type="entry name" value="SGNH_plant_lipase-like"/>
</dbReference>
<evidence type="ECO:0000256" key="2">
    <source>
        <dbReference type="ARBA" id="ARBA00022729"/>
    </source>
</evidence>
<dbReference type="Proteomes" id="UP000006591">
    <property type="component" value="Chromosome 6"/>
</dbReference>
<comment type="similarity">
    <text evidence="1">Belongs to the 'GDSL' lipolytic enzyme family.</text>
</comment>
<protein>
    <recommendedName>
        <fullName evidence="8">Esterase</fullName>
    </recommendedName>
</protein>
<dbReference type="GO" id="GO:0016788">
    <property type="term" value="F:hydrolase activity, acting on ester bonds"/>
    <property type="evidence" value="ECO:0007669"/>
    <property type="project" value="InterPro"/>
</dbReference>
<dbReference type="InterPro" id="IPR001087">
    <property type="entry name" value="GDSL"/>
</dbReference>
<reference evidence="6" key="1">
    <citation type="submission" date="2015-04" db="UniProtKB">
        <authorList>
            <consortium name="EnsemblPlants"/>
        </authorList>
    </citation>
    <scope>IDENTIFICATION</scope>
    <source>
        <strain evidence="6">SL10</strain>
    </source>
</reference>
<dbReference type="HOGENOM" id="CLU_015101_2_1_1"/>
<sequence length="398" mass="42357">MAQQAHAAAVVVGVLLYCCLCLFVGVVAGEHGGGGGDIKRQYKAMFSFGDSLTDTGNICVNMSAVNRTELTMAQPPYGITFFGHPTCRCSDGRLVVDFLAEGLGLPLLPPSKVIGGDFRRGANMAIVGGTALDFDFFESIGVGFPFWNYGSMNVQLRWFRDLLPSICATAAPQGISYLAESLFLFGSLGGNDYNAMVLFGFTIDQARNYTPKIVDQIASGVEKLIAMGAVDIIVPGVMPFGCFALYLTELKSSNKSDYDDYGCLKPLNELAIHHNSLLQTSLAAVQARHRRSPSSSPSSPSPAAAVRIMYADYYAVVAEMMQAPARLGFRSGIAACCGAGGGEYNWEYVARCGMRGAAACANPSSAVCWDGAHTTEAANRVIAGGWLRGPYCHPPILL</sequence>
<evidence type="ECO:0008006" key="8">
    <source>
        <dbReference type="Google" id="ProtNLM"/>
    </source>
</evidence>
<feature type="signal peptide" evidence="5">
    <location>
        <begin position="1"/>
        <end position="29"/>
    </location>
</feature>
<feature type="chain" id="PRO_5002362007" description="Esterase" evidence="5">
    <location>
        <begin position="30"/>
        <end position="398"/>
    </location>
</feature>
<keyword evidence="2 5" id="KW-0732">Signal</keyword>